<organism evidence="3 4">
    <name type="scientific">Lacihabitans lacunae</name>
    <dbReference type="NCBI Taxonomy" id="1028214"/>
    <lineage>
        <taxon>Bacteria</taxon>
        <taxon>Pseudomonadati</taxon>
        <taxon>Bacteroidota</taxon>
        <taxon>Cytophagia</taxon>
        <taxon>Cytophagales</taxon>
        <taxon>Leadbetterellaceae</taxon>
        <taxon>Lacihabitans</taxon>
    </lineage>
</organism>
<dbReference type="Proteomes" id="UP001595616">
    <property type="component" value="Unassembled WGS sequence"/>
</dbReference>
<sequence>MESNHKSFEQQWQEALNEASETPPAMVWEKIEEKLDQKKSKRGFVFWLGHRGVQAGLAAMLILALAVFVGPEYFGETKASKEVFASNANDKNAKLEPKELGNTIKTEQLAANEAIALDKLKDESISKTAKGSISFKQKIRNEISTVGQVAALRNDKSVIGNPDNSGIGVAEANLPLANSRMLFGSQAIATNNQKRLQTKVEYMASLPFDPFGSRFVNKRSKLEYYDLKEDAEVNEVVKQKIYLGFQSGVAPFNPNYASSNFRGEALSASRGDQSTAFTNKSADVADNMGITGQGISNNVLPNALPNSSFQNGRSLNLGFSVGKKIFKKLGFESGLRLLRGSSTLNSNVYAVNNETGEVRSFFETNYLSNAAVNTNTIISVQSSDRQLYNYLNVPFQLTYAIPILPVLEVEVLAGVSTDLFLQSRINNSSSMEQSLNAQNSKFNALNLSGLEGLRLNYAVSRNWELNFGAGYQHALFSGLDNGSPLSFKPRMFGANYGVKYKLH</sequence>
<evidence type="ECO:0000313" key="4">
    <source>
        <dbReference type="Proteomes" id="UP001595616"/>
    </source>
</evidence>
<accession>A0ABV7YWK9</accession>
<keyword evidence="2" id="KW-0472">Membrane</keyword>
<reference evidence="4" key="1">
    <citation type="journal article" date="2019" name="Int. J. Syst. Evol. Microbiol.">
        <title>The Global Catalogue of Microorganisms (GCM) 10K type strain sequencing project: providing services to taxonomists for standard genome sequencing and annotation.</title>
        <authorList>
            <consortium name="The Broad Institute Genomics Platform"/>
            <consortium name="The Broad Institute Genome Sequencing Center for Infectious Disease"/>
            <person name="Wu L."/>
            <person name="Ma J."/>
        </authorList>
    </citation>
    <scope>NUCLEOTIDE SEQUENCE [LARGE SCALE GENOMIC DNA]</scope>
    <source>
        <strain evidence="4">CECT 7956</strain>
    </source>
</reference>
<evidence type="ECO:0000256" key="2">
    <source>
        <dbReference type="SAM" id="Phobius"/>
    </source>
</evidence>
<comment type="caution">
    <text evidence="3">The sequence shown here is derived from an EMBL/GenBank/DDBJ whole genome shotgun (WGS) entry which is preliminary data.</text>
</comment>
<feature type="transmembrane region" description="Helical" evidence="2">
    <location>
        <begin position="44"/>
        <end position="69"/>
    </location>
</feature>
<evidence type="ECO:0000313" key="3">
    <source>
        <dbReference type="EMBL" id="MFC3811217.1"/>
    </source>
</evidence>
<dbReference type="EMBL" id="JBHRYQ010000001">
    <property type="protein sequence ID" value="MFC3811217.1"/>
    <property type="molecule type" value="Genomic_DNA"/>
</dbReference>
<protein>
    <recommendedName>
        <fullName evidence="5">Outer membrane protein beta-barrel domain-containing protein</fullName>
    </recommendedName>
</protein>
<name>A0ABV7YWK9_9BACT</name>
<evidence type="ECO:0008006" key="5">
    <source>
        <dbReference type="Google" id="ProtNLM"/>
    </source>
</evidence>
<keyword evidence="2" id="KW-1133">Transmembrane helix</keyword>
<keyword evidence="4" id="KW-1185">Reference proteome</keyword>
<dbReference type="RefSeq" id="WP_379838033.1">
    <property type="nucleotide sequence ID" value="NZ_JBHRYQ010000001.1"/>
</dbReference>
<feature type="region of interest" description="Disordered" evidence="1">
    <location>
        <begin position="1"/>
        <end position="23"/>
    </location>
</feature>
<proteinExistence type="predicted"/>
<keyword evidence="2" id="KW-0812">Transmembrane</keyword>
<evidence type="ECO:0000256" key="1">
    <source>
        <dbReference type="SAM" id="MobiDB-lite"/>
    </source>
</evidence>
<gene>
    <name evidence="3" type="ORF">ACFOOI_11170</name>
</gene>